<sequence>MELAMSEEPKASAQPQPQPQPQRIVSTVLHQIDVESKNCHLIPISGVDSDLEGYLSELLEEINEKEQKRAYGFVRETTEFYRALESYNQDQDLSINLFASNIANRLLDKEVETDKNYGHLGKSGKGHVKKGSFLQFLYREGSLISYLGVKLEHQVFLDEVDFKKKIGLSVANKIYKACKVDYDADCNGQVFLERF</sequence>
<feature type="region of interest" description="Disordered" evidence="1">
    <location>
        <begin position="1"/>
        <end position="22"/>
    </location>
</feature>
<organism evidence="3 5">
    <name type="scientific">Shewanella psychromarinicola</name>
    <dbReference type="NCBI Taxonomy" id="2487742"/>
    <lineage>
        <taxon>Bacteria</taxon>
        <taxon>Pseudomonadati</taxon>
        <taxon>Pseudomonadota</taxon>
        <taxon>Gammaproteobacteria</taxon>
        <taxon>Alteromonadales</taxon>
        <taxon>Shewanellaceae</taxon>
        <taxon>Shewanella</taxon>
    </lineage>
</organism>
<evidence type="ECO:0000256" key="1">
    <source>
        <dbReference type="SAM" id="MobiDB-lite"/>
    </source>
</evidence>
<dbReference type="EMBL" id="CP034073">
    <property type="protein sequence ID" value="AZG34605.1"/>
    <property type="molecule type" value="Genomic_DNA"/>
</dbReference>
<reference evidence="2 4" key="1">
    <citation type="submission" date="2018-11" db="EMBL/GenBank/DDBJ databases">
        <title>Shewanella sp. M2.</title>
        <authorList>
            <person name="Hwang Y.J."/>
            <person name="Hwang C.Y."/>
        </authorList>
    </citation>
    <scope>NUCLEOTIDE SEQUENCE [LARGE SCALE GENOMIC DNA]</scope>
    <source>
        <strain evidence="2 4">M2</strain>
    </source>
</reference>
<proteinExistence type="predicted"/>
<accession>A0A3N4D939</accession>
<keyword evidence="4" id="KW-1185">Reference proteome</keyword>
<dbReference type="AlphaFoldDB" id="A0A3N4D939"/>
<name>A0A3N4D939_9GAMM</name>
<gene>
    <name evidence="3" type="ORF">EGC77_22435</name>
    <name evidence="2" type="ORF">EGC80_06505</name>
</gene>
<dbReference type="OrthoDB" id="6983728at2"/>
<reference evidence="5" key="2">
    <citation type="submission" date="2018-11" db="EMBL/GenBank/DDBJ databases">
        <title>Shewanella sp. R106.</title>
        <authorList>
            <person name="Hwang Y.J."/>
            <person name="Hwang C.Y."/>
        </authorList>
    </citation>
    <scope>NUCLEOTIDE SEQUENCE [LARGE SCALE GENOMIC DNA]</scope>
    <source>
        <strain evidence="5">R106</strain>
    </source>
</reference>
<dbReference type="RefSeq" id="WP_124014354.1">
    <property type="nucleotide sequence ID" value="NZ_CP034073.1"/>
</dbReference>
<evidence type="ECO:0000313" key="4">
    <source>
        <dbReference type="Proteomes" id="UP000273778"/>
    </source>
</evidence>
<dbReference type="EMBL" id="RKKB01000053">
    <property type="protein sequence ID" value="RPA22383.1"/>
    <property type="molecule type" value="Genomic_DNA"/>
</dbReference>
<dbReference type="Proteomes" id="UP000273778">
    <property type="component" value="Chromosome"/>
</dbReference>
<protein>
    <submittedName>
        <fullName evidence="3">Uncharacterized protein</fullName>
    </submittedName>
</protein>
<evidence type="ECO:0000313" key="5">
    <source>
        <dbReference type="Proteomes" id="UP000278855"/>
    </source>
</evidence>
<evidence type="ECO:0000313" key="2">
    <source>
        <dbReference type="EMBL" id="AZG34605.1"/>
    </source>
</evidence>
<evidence type="ECO:0000313" key="3">
    <source>
        <dbReference type="EMBL" id="RPA22383.1"/>
    </source>
</evidence>
<dbReference type="Proteomes" id="UP000278855">
    <property type="component" value="Unassembled WGS sequence"/>
</dbReference>
<dbReference type="KEGG" id="spsr:EGC80_06505"/>
<reference evidence="3" key="3">
    <citation type="submission" date="2018-11" db="EMBL/GenBank/DDBJ databases">
        <authorList>
            <person name="Hwang Y.J."/>
            <person name="Hwang C.Y."/>
        </authorList>
    </citation>
    <scope>NUCLEOTIDE SEQUENCE</scope>
    <source>
        <strain evidence="3">R106</strain>
    </source>
</reference>